<name>A0A099I6B6_CLOIN</name>
<dbReference type="Proteomes" id="UP000030008">
    <property type="component" value="Unassembled WGS sequence"/>
</dbReference>
<evidence type="ECO:0000313" key="3">
    <source>
        <dbReference type="EMBL" id="KGJ53494.1"/>
    </source>
</evidence>
<feature type="chain" id="PRO_5039199688" description="FMN-binding protein" evidence="2">
    <location>
        <begin position="19"/>
        <end position="140"/>
    </location>
</feature>
<evidence type="ECO:0008006" key="5">
    <source>
        <dbReference type="Google" id="ProtNLM"/>
    </source>
</evidence>
<reference evidence="3 4" key="1">
    <citation type="submission" date="2014-08" db="EMBL/GenBank/DDBJ databases">
        <title>Clostridium innocuum, an unnegligible vancomycin-resistant pathogen causing extra-intestinal infections.</title>
        <authorList>
            <person name="Feng Y."/>
            <person name="Chiu C.-H."/>
        </authorList>
    </citation>
    <scope>NUCLEOTIDE SEQUENCE [LARGE SCALE GENOMIC DNA]</scope>
    <source>
        <strain evidence="3 4">AN88</strain>
    </source>
</reference>
<feature type="signal peptide" evidence="2">
    <location>
        <begin position="1"/>
        <end position="18"/>
    </location>
</feature>
<dbReference type="RefSeq" id="WP_044905041.1">
    <property type="nucleotide sequence ID" value="NZ_JQIF01000039.1"/>
</dbReference>
<dbReference type="AlphaFoldDB" id="A0A099I6B6"/>
<evidence type="ECO:0000313" key="4">
    <source>
        <dbReference type="Proteomes" id="UP000030008"/>
    </source>
</evidence>
<dbReference type="EMBL" id="JQIF01000039">
    <property type="protein sequence ID" value="KGJ53494.1"/>
    <property type="molecule type" value="Genomic_DNA"/>
</dbReference>
<sequence>MKKLTVLLAMTMLLAACGGNSDPEKKGNGESAKDKNGDYATAEITVQGDDVVAINLDETKEGKSKKELGDKYGMKAASKKAKKEWDEQVEFLENYIEKNGLDKVEMNDAGYPVNDDVLAGCTINVKNLMDAAKNAKDNAK</sequence>
<protein>
    <recommendedName>
        <fullName evidence="5">FMN-binding protein</fullName>
    </recommendedName>
</protein>
<evidence type="ECO:0000256" key="1">
    <source>
        <dbReference type="SAM" id="MobiDB-lite"/>
    </source>
</evidence>
<dbReference type="Gene3D" id="3.90.1010.20">
    <property type="match status" value="1"/>
</dbReference>
<gene>
    <name evidence="3" type="ORF">CIAN88_08730</name>
</gene>
<evidence type="ECO:0000256" key="2">
    <source>
        <dbReference type="SAM" id="SignalP"/>
    </source>
</evidence>
<accession>A0A099I6B6</accession>
<feature type="compositionally biased region" description="Basic and acidic residues" evidence="1">
    <location>
        <begin position="22"/>
        <end position="37"/>
    </location>
</feature>
<organism evidence="3 4">
    <name type="scientific">Clostridium innocuum</name>
    <dbReference type="NCBI Taxonomy" id="1522"/>
    <lineage>
        <taxon>Bacteria</taxon>
        <taxon>Bacillati</taxon>
        <taxon>Bacillota</taxon>
        <taxon>Clostridia</taxon>
        <taxon>Eubacteriales</taxon>
        <taxon>Clostridiaceae</taxon>
        <taxon>Clostridium</taxon>
    </lineage>
</organism>
<comment type="caution">
    <text evidence="3">The sequence shown here is derived from an EMBL/GenBank/DDBJ whole genome shotgun (WGS) entry which is preliminary data.</text>
</comment>
<proteinExistence type="predicted"/>
<feature type="region of interest" description="Disordered" evidence="1">
    <location>
        <begin position="18"/>
        <end position="37"/>
    </location>
</feature>
<dbReference type="PROSITE" id="PS51257">
    <property type="entry name" value="PROKAR_LIPOPROTEIN"/>
    <property type="match status" value="1"/>
</dbReference>
<keyword evidence="2" id="KW-0732">Signal</keyword>